<gene>
    <name evidence="1" type="ORF">C0Q70_07662</name>
</gene>
<organism evidence="1 2">
    <name type="scientific">Pomacea canaliculata</name>
    <name type="common">Golden apple snail</name>
    <dbReference type="NCBI Taxonomy" id="400727"/>
    <lineage>
        <taxon>Eukaryota</taxon>
        <taxon>Metazoa</taxon>
        <taxon>Spiralia</taxon>
        <taxon>Lophotrochozoa</taxon>
        <taxon>Mollusca</taxon>
        <taxon>Gastropoda</taxon>
        <taxon>Caenogastropoda</taxon>
        <taxon>Architaenioglossa</taxon>
        <taxon>Ampullarioidea</taxon>
        <taxon>Ampullariidae</taxon>
        <taxon>Pomacea</taxon>
    </lineage>
</organism>
<dbReference type="OrthoDB" id="6190176at2759"/>
<proteinExistence type="predicted"/>
<evidence type="ECO:0000313" key="2">
    <source>
        <dbReference type="Proteomes" id="UP000245119"/>
    </source>
</evidence>
<comment type="caution">
    <text evidence="1">The sequence shown here is derived from an EMBL/GenBank/DDBJ whole genome shotgun (WGS) entry which is preliminary data.</text>
</comment>
<name>A0A2T7PFS7_POMCA</name>
<keyword evidence="2" id="KW-1185">Reference proteome</keyword>
<accession>A0A2T7PFS7</accession>
<dbReference type="AlphaFoldDB" id="A0A2T7PFS7"/>
<protein>
    <submittedName>
        <fullName evidence="1">Uncharacterized protein</fullName>
    </submittedName>
</protein>
<sequence length="192" mass="22431">MHSLLFMAQQEINTGTDLMELWCRETTARWAQVTTPQTNLPHPSHELDTWAQQTNLQDLLERIRERLNQGNAATTTTITPSGQVIDTIHNWRLEDHQTSNSHILLFISDTPDTRKCYVIEVSRTWTNLLHTEDNVYRISEEIYALVNDPNHREHLLRTNELIQEYRDFTGAQECQGHLTYEIRYTPSFLSAP</sequence>
<dbReference type="EMBL" id="PZQS01000004">
    <property type="protein sequence ID" value="PVD32230.1"/>
    <property type="molecule type" value="Genomic_DNA"/>
</dbReference>
<reference evidence="1 2" key="1">
    <citation type="submission" date="2018-04" db="EMBL/GenBank/DDBJ databases">
        <title>The genome of golden apple snail Pomacea canaliculata provides insight into stress tolerance and invasive adaptation.</title>
        <authorList>
            <person name="Liu C."/>
            <person name="Liu B."/>
            <person name="Ren Y."/>
            <person name="Zhang Y."/>
            <person name="Wang H."/>
            <person name="Li S."/>
            <person name="Jiang F."/>
            <person name="Yin L."/>
            <person name="Zhang G."/>
            <person name="Qian W."/>
            <person name="Fan W."/>
        </authorList>
    </citation>
    <scope>NUCLEOTIDE SEQUENCE [LARGE SCALE GENOMIC DNA]</scope>
    <source>
        <strain evidence="1">SZHN2017</strain>
        <tissue evidence="1">Muscle</tissue>
    </source>
</reference>
<evidence type="ECO:0000313" key="1">
    <source>
        <dbReference type="EMBL" id="PVD32230.1"/>
    </source>
</evidence>
<dbReference type="Proteomes" id="UP000245119">
    <property type="component" value="Linkage Group LG4"/>
</dbReference>